<reference evidence="1 2" key="1">
    <citation type="submission" date="2013-02" db="EMBL/GenBank/DDBJ databases">
        <authorList>
            <person name="Harkins D.M."/>
            <person name="Durkin A.S."/>
            <person name="Brinkac L.M."/>
            <person name="Haft D.H."/>
            <person name="Selengut J.D."/>
            <person name="Sanka R."/>
            <person name="DePew J."/>
            <person name="Purushe J."/>
            <person name="Tulsiani S.M."/>
            <person name="Graham G.C."/>
            <person name="Burns M.-A."/>
            <person name="Dohnt M.F."/>
            <person name="Smythe L.D."/>
            <person name="McKay D.B."/>
            <person name="Craig S.B."/>
            <person name="Vinetz J.M."/>
            <person name="Sutton G.G."/>
            <person name="Nierman W.C."/>
            <person name="Fouts D.E."/>
        </authorList>
    </citation>
    <scope>NUCLEOTIDE SEQUENCE [LARGE SCALE GENOMIC DNA]</scope>
    <source>
        <strain evidence="1 2">LT2186</strain>
    </source>
</reference>
<evidence type="ECO:0000313" key="1">
    <source>
        <dbReference type="EMBL" id="EMG10571.1"/>
    </source>
</evidence>
<gene>
    <name evidence="1" type="ORF">LEP1GSC151_3582</name>
</gene>
<dbReference type="AlphaFoldDB" id="M3I588"/>
<dbReference type="BioCyc" id="LINT1001599:G11K9-4559-MONOMER"/>
<evidence type="ECO:0000313" key="2">
    <source>
        <dbReference type="Proteomes" id="UP000011776"/>
    </source>
</evidence>
<organism evidence="1 2">
    <name type="scientific">Leptospira interrogans serovar Grippotyphosa str. LT2186</name>
    <dbReference type="NCBI Taxonomy" id="1001599"/>
    <lineage>
        <taxon>Bacteria</taxon>
        <taxon>Pseudomonadati</taxon>
        <taxon>Spirochaetota</taxon>
        <taxon>Spirochaetia</taxon>
        <taxon>Leptospirales</taxon>
        <taxon>Leptospiraceae</taxon>
        <taxon>Leptospira</taxon>
    </lineage>
</organism>
<proteinExistence type="predicted"/>
<comment type="caution">
    <text evidence="1">The sequence shown here is derived from an EMBL/GenBank/DDBJ whole genome shotgun (WGS) entry which is preliminary data.</text>
</comment>
<sequence length="61" mass="7286">MANNFILKILMYGSSARFGLDWKITESEFRNFVRTKLLNSRSKQILFSLQIQWILVFQITE</sequence>
<dbReference type="Proteomes" id="UP000011776">
    <property type="component" value="Unassembled WGS sequence"/>
</dbReference>
<accession>M3I588</accession>
<name>M3I588_LEPIR</name>
<dbReference type="EMBL" id="AFME02000238">
    <property type="protein sequence ID" value="EMG10571.1"/>
    <property type="molecule type" value="Genomic_DNA"/>
</dbReference>
<protein>
    <submittedName>
        <fullName evidence="1">Uncharacterized protein</fullName>
    </submittedName>
</protein>